<name>A0A955RH46_9BACT</name>
<proteinExistence type="predicted"/>
<gene>
    <name evidence="1" type="ORF">KC678_05155</name>
</gene>
<evidence type="ECO:0000313" key="2">
    <source>
        <dbReference type="Proteomes" id="UP000775877"/>
    </source>
</evidence>
<accession>A0A955RH46</accession>
<protein>
    <submittedName>
        <fullName evidence="1">Uncharacterized protein</fullName>
    </submittedName>
</protein>
<reference evidence="1" key="2">
    <citation type="journal article" date="2021" name="Microbiome">
        <title>Successional dynamics and alternative stable states in a saline activated sludge microbial community over 9 years.</title>
        <authorList>
            <person name="Wang Y."/>
            <person name="Ye J."/>
            <person name="Ju F."/>
            <person name="Liu L."/>
            <person name="Boyd J.A."/>
            <person name="Deng Y."/>
            <person name="Parks D.H."/>
            <person name="Jiang X."/>
            <person name="Yin X."/>
            <person name="Woodcroft B.J."/>
            <person name="Tyson G.W."/>
            <person name="Hugenholtz P."/>
            <person name="Polz M.F."/>
            <person name="Zhang T."/>
        </authorList>
    </citation>
    <scope>NUCLEOTIDE SEQUENCE</scope>
    <source>
        <strain evidence="1">HKST-UBA13</strain>
    </source>
</reference>
<evidence type="ECO:0000313" key="1">
    <source>
        <dbReference type="EMBL" id="MCA9381628.1"/>
    </source>
</evidence>
<dbReference type="AlphaFoldDB" id="A0A955RH46"/>
<dbReference type="EMBL" id="JAGQLJ010000146">
    <property type="protein sequence ID" value="MCA9381628.1"/>
    <property type="molecule type" value="Genomic_DNA"/>
</dbReference>
<reference evidence="1" key="1">
    <citation type="submission" date="2020-04" db="EMBL/GenBank/DDBJ databases">
        <authorList>
            <person name="Zhang T."/>
        </authorList>
    </citation>
    <scope>NUCLEOTIDE SEQUENCE</scope>
    <source>
        <strain evidence="1">HKST-UBA13</strain>
    </source>
</reference>
<comment type="caution">
    <text evidence="1">The sequence shown here is derived from an EMBL/GenBank/DDBJ whole genome shotgun (WGS) entry which is preliminary data.</text>
</comment>
<dbReference type="Proteomes" id="UP000775877">
    <property type="component" value="Unassembled WGS sequence"/>
</dbReference>
<sequence>MLTTERDFYDVNSRYAVCCSNENWKPEVINEIQELIGHHETIVGTGPNLVLLYMMNDDPDTVCISYDFAPAMLS</sequence>
<organism evidence="1 2">
    <name type="scientific">Candidatus Dojkabacteria bacterium</name>
    <dbReference type="NCBI Taxonomy" id="2099670"/>
    <lineage>
        <taxon>Bacteria</taxon>
        <taxon>Candidatus Dojkabacteria</taxon>
    </lineage>
</organism>